<dbReference type="EMBL" id="CM042062">
    <property type="protein sequence ID" value="KAI3669985.1"/>
    <property type="molecule type" value="Genomic_DNA"/>
</dbReference>
<sequence>MFPNSKPLAVCNVQYFIALSLKLSEVSGPSTLKRGYSLPFGAPPPDRSCGRYGGWFFDLGRGEYSFVAKTFMP</sequence>
<comment type="caution">
    <text evidence="1">The sequence shown here is derived from an EMBL/GenBank/DDBJ whole genome shotgun (WGS) entry which is preliminary data.</text>
</comment>
<name>A0ACB8XPP3_ARCLA</name>
<dbReference type="Proteomes" id="UP001055879">
    <property type="component" value="Linkage Group LG16"/>
</dbReference>
<gene>
    <name evidence="1" type="ORF">L6452_41533</name>
</gene>
<reference evidence="1 2" key="2">
    <citation type="journal article" date="2022" name="Mol. Ecol. Resour.">
        <title>The genomes of chicory, endive, great burdock and yacon provide insights into Asteraceae paleo-polyploidization history and plant inulin production.</title>
        <authorList>
            <person name="Fan W."/>
            <person name="Wang S."/>
            <person name="Wang H."/>
            <person name="Wang A."/>
            <person name="Jiang F."/>
            <person name="Liu H."/>
            <person name="Zhao H."/>
            <person name="Xu D."/>
            <person name="Zhang Y."/>
        </authorList>
    </citation>
    <scope>NUCLEOTIDE SEQUENCE [LARGE SCALE GENOMIC DNA]</scope>
    <source>
        <strain evidence="2">cv. Niubang</strain>
    </source>
</reference>
<accession>A0ACB8XPP3</accession>
<evidence type="ECO:0000313" key="2">
    <source>
        <dbReference type="Proteomes" id="UP001055879"/>
    </source>
</evidence>
<proteinExistence type="predicted"/>
<protein>
    <submittedName>
        <fullName evidence="1">Uncharacterized protein</fullName>
    </submittedName>
</protein>
<keyword evidence="2" id="KW-1185">Reference proteome</keyword>
<reference evidence="2" key="1">
    <citation type="journal article" date="2022" name="Mol. Ecol. Resour.">
        <title>The genomes of chicory, endive, great burdock and yacon provide insights into Asteraceae palaeo-polyploidization history and plant inulin production.</title>
        <authorList>
            <person name="Fan W."/>
            <person name="Wang S."/>
            <person name="Wang H."/>
            <person name="Wang A."/>
            <person name="Jiang F."/>
            <person name="Liu H."/>
            <person name="Zhao H."/>
            <person name="Xu D."/>
            <person name="Zhang Y."/>
        </authorList>
    </citation>
    <scope>NUCLEOTIDE SEQUENCE [LARGE SCALE GENOMIC DNA]</scope>
    <source>
        <strain evidence="2">cv. Niubang</strain>
    </source>
</reference>
<evidence type="ECO:0000313" key="1">
    <source>
        <dbReference type="EMBL" id="KAI3669985.1"/>
    </source>
</evidence>
<organism evidence="1 2">
    <name type="scientific">Arctium lappa</name>
    <name type="common">Greater burdock</name>
    <name type="synonym">Lappa major</name>
    <dbReference type="NCBI Taxonomy" id="4217"/>
    <lineage>
        <taxon>Eukaryota</taxon>
        <taxon>Viridiplantae</taxon>
        <taxon>Streptophyta</taxon>
        <taxon>Embryophyta</taxon>
        <taxon>Tracheophyta</taxon>
        <taxon>Spermatophyta</taxon>
        <taxon>Magnoliopsida</taxon>
        <taxon>eudicotyledons</taxon>
        <taxon>Gunneridae</taxon>
        <taxon>Pentapetalae</taxon>
        <taxon>asterids</taxon>
        <taxon>campanulids</taxon>
        <taxon>Asterales</taxon>
        <taxon>Asteraceae</taxon>
        <taxon>Carduoideae</taxon>
        <taxon>Cardueae</taxon>
        <taxon>Arctiinae</taxon>
        <taxon>Arctium</taxon>
    </lineage>
</organism>